<dbReference type="InterPro" id="IPR027417">
    <property type="entry name" value="P-loop_NTPase"/>
</dbReference>
<evidence type="ECO:0000256" key="5">
    <source>
        <dbReference type="ARBA" id="ARBA00022741"/>
    </source>
</evidence>
<keyword evidence="3" id="KW-1003">Cell membrane</keyword>
<keyword evidence="13" id="KW-1185">Reference proteome</keyword>
<keyword evidence="5" id="KW-0547">Nucleotide-binding</keyword>
<keyword evidence="4 9" id="KW-0812">Transmembrane</keyword>
<dbReference type="PANTHER" id="PTHR43394">
    <property type="entry name" value="ATP-DEPENDENT PERMEASE MDL1, MITOCHONDRIAL"/>
    <property type="match status" value="1"/>
</dbReference>
<comment type="subcellular location">
    <subcellularLocation>
        <location evidence="1">Cell membrane</location>
        <topology evidence="1">Multi-pass membrane protein</topology>
    </subcellularLocation>
</comment>
<evidence type="ECO:0000256" key="4">
    <source>
        <dbReference type="ARBA" id="ARBA00022692"/>
    </source>
</evidence>
<evidence type="ECO:0000256" key="3">
    <source>
        <dbReference type="ARBA" id="ARBA00022475"/>
    </source>
</evidence>
<dbReference type="CDD" id="cd18552">
    <property type="entry name" value="ABC_6TM_MsbA_like"/>
    <property type="match status" value="1"/>
</dbReference>
<evidence type="ECO:0000259" key="10">
    <source>
        <dbReference type="PROSITE" id="PS50893"/>
    </source>
</evidence>
<dbReference type="PATRIC" id="fig|1150469.3.peg.2143"/>
<evidence type="ECO:0000256" key="2">
    <source>
        <dbReference type="ARBA" id="ARBA00022448"/>
    </source>
</evidence>
<reference evidence="12 13" key="1">
    <citation type="submission" date="2012-02" db="EMBL/GenBank/DDBJ databases">
        <title>Shotgun genome sequence of Phaeospirillum photometricum DSM 122.</title>
        <authorList>
            <person name="Duquesne K."/>
            <person name="Sturgis J."/>
        </authorList>
    </citation>
    <scope>NUCLEOTIDE SEQUENCE [LARGE SCALE GENOMIC DNA]</scope>
    <source>
        <strain evidence="13">DSM122</strain>
    </source>
</reference>
<dbReference type="RefSeq" id="WP_014415168.1">
    <property type="nucleotide sequence ID" value="NC_017059.1"/>
</dbReference>
<dbReference type="Gene3D" id="1.20.1560.10">
    <property type="entry name" value="ABC transporter type 1, transmembrane domain"/>
    <property type="match status" value="1"/>
</dbReference>
<dbReference type="GO" id="GO:0015421">
    <property type="term" value="F:ABC-type oligopeptide transporter activity"/>
    <property type="evidence" value="ECO:0007669"/>
    <property type="project" value="TreeGrafter"/>
</dbReference>
<keyword evidence="6" id="KW-0067">ATP-binding</keyword>
<feature type="transmembrane region" description="Helical" evidence="9">
    <location>
        <begin position="273"/>
        <end position="290"/>
    </location>
</feature>
<dbReference type="SUPFAM" id="SSF90123">
    <property type="entry name" value="ABC transporter transmembrane region"/>
    <property type="match status" value="1"/>
</dbReference>
<keyword evidence="2" id="KW-0813">Transport</keyword>
<dbReference type="GO" id="GO:0005524">
    <property type="term" value="F:ATP binding"/>
    <property type="evidence" value="ECO:0007669"/>
    <property type="project" value="UniProtKB-KW"/>
</dbReference>
<dbReference type="SUPFAM" id="SSF52540">
    <property type="entry name" value="P-loop containing nucleoside triphosphate hydrolases"/>
    <property type="match status" value="1"/>
</dbReference>
<feature type="transmembrane region" description="Helical" evidence="9">
    <location>
        <begin position="162"/>
        <end position="181"/>
    </location>
</feature>
<dbReference type="PROSITE" id="PS50929">
    <property type="entry name" value="ABC_TM1F"/>
    <property type="match status" value="1"/>
</dbReference>
<evidence type="ECO:0000256" key="1">
    <source>
        <dbReference type="ARBA" id="ARBA00004651"/>
    </source>
</evidence>
<feature type="transmembrane region" description="Helical" evidence="9">
    <location>
        <begin position="242"/>
        <end position="267"/>
    </location>
</feature>
<dbReference type="PANTHER" id="PTHR43394:SF7">
    <property type="entry name" value="ABC TRANSPORTER B FAMILY MEMBER 28"/>
    <property type="match status" value="1"/>
</dbReference>
<dbReference type="GO" id="GO:0016887">
    <property type="term" value="F:ATP hydrolysis activity"/>
    <property type="evidence" value="ECO:0007669"/>
    <property type="project" value="InterPro"/>
</dbReference>
<keyword evidence="7 9" id="KW-1133">Transmembrane helix</keyword>
<evidence type="ECO:0000259" key="11">
    <source>
        <dbReference type="PROSITE" id="PS50929"/>
    </source>
</evidence>
<dbReference type="AlphaFoldDB" id="H6SKL8"/>
<evidence type="ECO:0000256" key="6">
    <source>
        <dbReference type="ARBA" id="ARBA00022840"/>
    </source>
</evidence>
<feature type="transmembrane region" description="Helical" evidence="9">
    <location>
        <begin position="137"/>
        <end position="156"/>
    </location>
</feature>
<dbReference type="InterPro" id="IPR036640">
    <property type="entry name" value="ABC1_TM_sf"/>
</dbReference>
<dbReference type="Gene3D" id="3.40.50.300">
    <property type="entry name" value="P-loop containing nucleotide triphosphate hydrolases"/>
    <property type="match status" value="1"/>
</dbReference>
<name>H6SKL8_PARPM</name>
<dbReference type="KEGG" id="rpm:RSPPHO_01907"/>
<dbReference type="InterPro" id="IPR039421">
    <property type="entry name" value="Type_1_exporter"/>
</dbReference>
<dbReference type="HOGENOM" id="CLU_000604_84_9_5"/>
<dbReference type="Pfam" id="PF00005">
    <property type="entry name" value="ABC_tran"/>
    <property type="match status" value="1"/>
</dbReference>
<dbReference type="STRING" id="1150469.RSPPHO_01907"/>
<evidence type="ECO:0000313" key="12">
    <source>
        <dbReference type="EMBL" id="CCG08533.1"/>
    </source>
</evidence>
<protein>
    <submittedName>
        <fullName evidence="12">ABC transporter, transmembrane region</fullName>
    </submittedName>
</protein>
<feature type="domain" description="ABC transporter" evidence="10">
    <location>
        <begin position="339"/>
        <end position="574"/>
    </location>
</feature>
<dbReference type="InterPro" id="IPR017871">
    <property type="entry name" value="ABC_transporter-like_CS"/>
</dbReference>
<organism evidence="12 13">
    <name type="scientific">Pararhodospirillum photometricum DSM 122</name>
    <dbReference type="NCBI Taxonomy" id="1150469"/>
    <lineage>
        <taxon>Bacteria</taxon>
        <taxon>Pseudomonadati</taxon>
        <taxon>Pseudomonadota</taxon>
        <taxon>Alphaproteobacteria</taxon>
        <taxon>Rhodospirillales</taxon>
        <taxon>Rhodospirillaceae</taxon>
        <taxon>Pararhodospirillum</taxon>
    </lineage>
</organism>
<dbReference type="PROSITE" id="PS50893">
    <property type="entry name" value="ABC_TRANSPORTER_2"/>
    <property type="match status" value="1"/>
</dbReference>
<dbReference type="PROSITE" id="PS00211">
    <property type="entry name" value="ABC_TRANSPORTER_1"/>
    <property type="match status" value="1"/>
</dbReference>
<feature type="transmembrane region" description="Helical" evidence="9">
    <location>
        <begin position="20"/>
        <end position="43"/>
    </location>
</feature>
<dbReference type="GO" id="GO:0005886">
    <property type="term" value="C:plasma membrane"/>
    <property type="evidence" value="ECO:0007669"/>
    <property type="project" value="UniProtKB-SubCell"/>
</dbReference>
<accession>H6SKL8</accession>
<evidence type="ECO:0000256" key="9">
    <source>
        <dbReference type="SAM" id="Phobius"/>
    </source>
</evidence>
<keyword evidence="8 9" id="KW-0472">Membrane</keyword>
<dbReference type="SMART" id="SM00382">
    <property type="entry name" value="AAA"/>
    <property type="match status" value="1"/>
</dbReference>
<sequence length="579" mass="61983">MTGWGLLLRLAREHLPSQALWMALGVACMLGVAGATAAIAWLMEPAFNQVFVGGNRDTLVWLGLAFPVVFVTKGLANYGQRTFMNRVGLEIVARYRRALYDHLLGMDIAFLGTQRTADLVTRFTVDLTMLKNTITSATMALGRDIATLLGLVGTLVALDPTLAALALALFPVAGVPIFLMGRAARNAVRGMQSESGRLDGVVIQALGGLRVVRLFGGQAFEEARVGATLDLIHRHMMRTERLAASLSMGLEILSGVVFAGVVVYGGLRVSEGSLLPGTFFAFVTSVFLLYQPMKRLGKINVVTQEGISALERTYAILDARPTLQDPPNAPDLRVTGGEIVFDRVRLTYPGEDHPALEDLSVRLAPGQTAALVGPSGAGKSSALALLARFRDPDQGQIRLDGQDIKTVSLRSLWASLAVVTQDVVLFDDTVLANIAYGRPGAPREAVIEAAEAAGAHTFISALPQGYDTVIGEEGATLSGGQRQRLMLARAFLKDAPILILDEATSALDPESERGVRQAFDRVRTGRTCLVIAHRLATVRNADVIHVLDQGRIIASGRHDTLLTSCPLYARLCASGTLEA</sequence>
<feature type="domain" description="ABC transmembrane type-1" evidence="11">
    <location>
        <begin position="23"/>
        <end position="305"/>
    </location>
</feature>
<proteinExistence type="predicted"/>
<evidence type="ECO:0000256" key="7">
    <source>
        <dbReference type="ARBA" id="ARBA00022989"/>
    </source>
</evidence>
<dbReference type="Proteomes" id="UP000033220">
    <property type="component" value="Chromosome DSM 122"/>
</dbReference>
<dbReference type="eggNOG" id="COG1132">
    <property type="taxonomic scope" value="Bacteria"/>
</dbReference>
<dbReference type="InterPro" id="IPR003593">
    <property type="entry name" value="AAA+_ATPase"/>
</dbReference>
<dbReference type="EMBL" id="HE663493">
    <property type="protein sequence ID" value="CCG08533.1"/>
    <property type="molecule type" value="Genomic_DNA"/>
</dbReference>
<gene>
    <name evidence="12" type="ORF">RSPPHO_01907</name>
</gene>
<dbReference type="FunFam" id="3.40.50.300:FF:000221">
    <property type="entry name" value="Multidrug ABC transporter ATP-binding protein"/>
    <property type="match status" value="1"/>
</dbReference>
<feature type="transmembrane region" description="Helical" evidence="9">
    <location>
        <begin position="58"/>
        <end position="76"/>
    </location>
</feature>
<dbReference type="InterPro" id="IPR011527">
    <property type="entry name" value="ABC1_TM_dom"/>
</dbReference>
<dbReference type="Pfam" id="PF00664">
    <property type="entry name" value="ABC_membrane"/>
    <property type="match status" value="1"/>
</dbReference>
<evidence type="ECO:0000256" key="8">
    <source>
        <dbReference type="ARBA" id="ARBA00023136"/>
    </source>
</evidence>
<dbReference type="GO" id="GO:0090374">
    <property type="term" value="P:oligopeptide export from mitochondrion"/>
    <property type="evidence" value="ECO:0007669"/>
    <property type="project" value="TreeGrafter"/>
</dbReference>
<evidence type="ECO:0000313" key="13">
    <source>
        <dbReference type="Proteomes" id="UP000033220"/>
    </source>
</evidence>
<dbReference type="InterPro" id="IPR003439">
    <property type="entry name" value="ABC_transporter-like_ATP-bd"/>
</dbReference>